<dbReference type="InterPro" id="IPR000524">
    <property type="entry name" value="Tscrpt_reg_HTH_GntR"/>
</dbReference>
<reference evidence="5 6" key="1">
    <citation type="journal article" date="2015" name="J. Biotechnol.">
        <title>Complete genome sequence of a malodorant-producing acetogen, Clostridium scatologenes ATCC 25775(T).</title>
        <authorList>
            <person name="Zhu Z."/>
            <person name="Guo T."/>
            <person name="Zheng H."/>
            <person name="Song T."/>
            <person name="Ouyang P."/>
            <person name="Xie J."/>
        </authorList>
    </citation>
    <scope>NUCLEOTIDE SEQUENCE [LARGE SCALE GENOMIC DNA]</scope>
    <source>
        <strain evidence="5 6">ATCC 25775</strain>
    </source>
</reference>
<dbReference type="HOGENOM" id="CLU_037628_15_0_9"/>
<keyword evidence="1" id="KW-0805">Transcription regulation</keyword>
<dbReference type="PANTHER" id="PTHR30146:SF150">
    <property type="entry name" value="ARABINOSE METABOLISM TRANSCRIPTIONAL REPRESSOR"/>
    <property type="match status" value="1"/>
</dbReference>
<dbReference type="Gene3D" id="3.40.50.2300">
    <property type="match status" value="2"/>
</dbReference>
<feature type="domain" description="HTH gntR-type" evidence="4">
    <location>
        <begin position="8"/>
        <end position="76"/>
    </location>
</feature>
<dbReference type="InterPro" id="IPR036388">
    <property type="entry name" value="WH-like_DNA-bd_sf"/>
</dbReference>
<dbReference type="RefSeq" id="WP_029162054.1">
    <property type="nucleotide sequence ID" value="NZ_CP009933.1"/>
</dbReference>
<dbReference type="Pfam" id="PF00392">
    <property type="entry name" value="GntR"/>
    <property type="match status" value="1"/>
</dbReference>
<evidence type="ECO:0000313" key="5">
    <source>
        <dbReference type="EMBL" id="AKA68313.1"/>
    </source>
</evidence>
<dbReference type="STRING" id="1548.CSCA_1188"/>
<dbReference type="GO" id="GO:0000976">
    <property type="term" value="F:transcription cis-regulatory region binding"/>
    <property type="evidence" value="ECO:0007669"/>
    <property type="project" value="TreeGrafter"/>
</dbReference>
<keyword evidence="3" id="KW-0804">Transcription</keyword>
<dbReference type="PROSITE" id="PS50949">
    <property type="entry name" value="HTH_GNTR"/>
    <property type="match status" value="1"/>
</dbReference>
<dbReference type="SUPFAM" id="SSF53822">
    <property type="entry name" value="Periplasmic binding protein-like I"/>
    <property type="match status" value="1"/>
</dbReference>
<dbReference type="SMART" id="SM00345">
    <property type="entry name" value="HTH_GNTR"/>
    <property type="match status" value="1"/>
</dbReference>
<accession>A0A0E3M727</accession>
<dbReference type="AlphaFoldDB" id="A0A0E3M727"/>
<dbReference type="Pfam" id="PF13377">
    <property type="entry name" value="Peripla_BP_3"/>
    <property type="match status" value="1"/>
</dbReference>
<dbReference type="Proteomes" id="UP000033115">
    <property type="component" value="Chromosome"/>
</dbReference>
<dbReference type="EMBL" id="CP009933">
    <property type="protein sequence ID" value="AKA68313.1"/>
    <property type="molecule type" value="Genomic_DNA"/>
</dbReference>
<dbReference type="PANTHER" id="PTHR30146">
    <property type="entry name" value="LACI-RELATED TRANSCRIPTIONAL REPRESSOR"/>
    <property type="match status" value="1"/>
</dbReference>
<sequence length="374" mass="43119">MIYNDDKLPKYVKIAEYFKKLMESGGIKYGEKILSESEIVEKFKVSRHTVRQALMELNNSKYIQKEQGKGTFCIFREKDNSVKNIAVLTTYISNYIFPTIISGIEEVLSSYGYNLTLFNTNNEKQKERECLKKIIDSEVLGLIVEPTKSALENTNLDLYRELEKKSIPYIMINAQYDALNPAYIIMDDIKGGNIITNYLLQLGHREIAGIFKSDDLQGVNRKLGYIKSLEEYKIELNKDYLGEYETSEANFFPYEFTSNLLRKSNRPSSIVCYNDQIAVQVLQAIRDMGYSVPEDISIVGYDDSDLATATEVKLTTIRHPKQEMGRRAARFLMNMIEKKEEKLEYIYKPELIVRNSAIVRGIQLNKEPSSIIIK</sequence>
<dbReference type="CDD" id="cd01541">
    <property type="entry name" value="PBP1_AraR"/>
    <property type="match status" value="1"/>
</dbReference>
<dbReference type="InterPro" id="IPR036390">
    <property type="entry name" value="WH_DNA-bd_sf"/>
</dbReference>
<evidence type="ECO:0000256" key="1">
    <source>
        <dbReference type="ARBA" id="ARBA00023015"/>
    </source>
</evidence>
<dbReference type="SUPFAM" id="SSF46785">
    <property type="entry name" value="Winged helix' DNA-binding domain"/>
    <property type="match status" value="1"/>
</dbReference>
<evidence type="ECO:0000259" key="4">
    <source>
        <dbReference type="PROSITE" id="PS50949"/>
    </source>
</evidence>
<organism evidence="5 6">
    <name type="scientific">Clostridium scatologenes</name>
    <dbReference type="NCBI Taxonomy" id="1548"/>
    <lineage>
        <taxon>Bacteria</taxon>
        <taxon>Bacillati</taxon>
        <taxon>Bacillota</taxon>
        <taxon>Clostridia</taxon>
        <taxon>Eubacteriales</taxon>
        <taxon>Clostridiaceae</taxon>
        <taxon>Clostridium</taxon>
    </lineage>
</organism>
<protein>
    <submittedName>
        <fullName evidence="5">Regulatory protein GntR HTH</fullName>
    </submittedName>
</protein>
<dbReference type="InterPro" id="IPR028082">
    <property type="entry name" value="Peripla_BP_I"/>
</dbReference>
<evidence type="ECO:0000313" key="6">
    <source>
        <dbReference type="Proteomes" id="UP000033115"/>
    </source>
</evidence>
<dbReference type="InterPro" id="IPR033532">
    <property type="entry name" value="AraR_ligand_bind_dom"/>
</dbReference>
<evidence type="ECO:0000256" key="2">
    <source>
        <dbReference type="ARBA" id="ARBA00023125"/>
    </source>
</evidence>
<dbReference type="InterPro" id="IPR046335">
    <property type="entry name" value="LacI/GalR-like_sensor"/>
</dbReference>
<proteinExistence type="predicted"/>
<dbReference type="KEGG" id="csq:CSCA_1188"/>
<dbReference type="GO" id="GO:0003700">
    <property type="term" value="F:DNA-binding transcription factor activity"/>
    <property type="evidence" value="ECO:0007669"/>
    <property type="project" value="InterPro"/>
</dbReference>
<keyword evidence="6" id="KW-1185">Reference proteome</keyword>
<name>A0A0E3M727_CLOSL</name>
<keyword evidence="2" id="KW-0238">DNA-binding</keyword>
<dbReference type="CDD" id="cd07377">
    <property type="entry name" value="WHTH_GntR"/>
    <property type="match status" value="1"/>
</dbReference>
<dbReference type="Gene3D" id="1.10.10.10">
    <property type="entry name" value="Winged helix-like DNA-binding domain superfamily/Winged helix DNA-binding domain"/>
    <property type="match status" value="1"/>
</dbReference>
<evidence type="ECO:0000256" key="3">
    <source>
        <dbReference type="ARBA" id="ARBA00023163"/>
    </source>
</evidence>
<gene>
    <name evidence="5" type="ORF">CSCA_1188</name>
</gene>